<protein>
    <recommendedName>
        <fullName evidence="4">AMP-dependent synthetase/ligase domain-containing protein</fullName>
    </recommendedName>
</protein>
<evidence type="ECO:0000259" key="4">
    <source>
        <dbReference type="Pfam" id="PF00501"/>
    </source>
</evidence>
<keyword evidence="2" id="KW-0276">Fatty acid metabolism</keyword>
<keyword evidence="1" id="KW-0436">Ligase</keyword>
<dbReference type="CDD" id="cd05907">
    <property type="entry name" value="VL_LC_FACS_like"/>
    <property type="match status" value="1"/>
</dbReference>
<proteinExistence type="predicted"/>
<sequence>MSAKTTPEYLISNAEKYANENAISWKDGAGNWVSMTWSEFCDTTMGVAKSLIAMGFEAGDKLSIYSYNRMEWYAAYAAANMCNGAAVGVYHTCSPEEVEWVVGNSDSKVVFVGTNPMDGGDSSKMCTHRLQATMDSLGKVEAVVSMTGMDAINHANAMSWSDFMARGAETPDSAVMDRIASIKPSDTAALIYTSGTTGNPKGVVLTHDNFDYEIDAVHKITRFNQGDGYVSWLPCAHVFGQLADNLIWIRDAMHMRVVDNPLHSIDYCKEVQPHLFIGVPRIYEKVYSNLMAALGSKLGLLKIPVLGGIIKKKAKAKIGFSNVTYAITGAAPINPDILELFHTLDIPLYEGYGMTETTAGATLNYGGNNRIGSVGKPLEGSGLRIADPNEKGDGEIQFNGRHVMAGYYRNSEATAETMTEDGWLKSGDLGRIDADGYVYVTGRIKEIYVSSAGKNIAPLVIEETMKSIPMVSQCMLIGDNRKFCSALFTLDVGAILRDVHGLDGATEVPKDPDEQLAKLAELGHDLSEYTALGSDAHRQLEEAVAGLNQKFSSPEQVKKFTVLPRDLNVDQGELTPTLKIRRKQIRENWAAEIEDMYA</sequence>
<evidence type="ECO:0000256" key="3">
    <source>
        <dbReference type="ARBA" id="ARBA00023098"/>
    </source>
</evidence>
<dbReference type="PANTHER" id="PTHR43272">
    <property type="entry name" value="LONG-CHAIN-FATTY-ACID--COA LIGASE"/>
    <property type="match status" value="1"/>
</dbReference>
<dbReference type="InterPro" id="IPR042099">
    <property type="entry name" value="ANL_N_sf"/>
</dbReference>
<dbReference type="InterPro" id="IPR020845">
    <property type="entry name" value="AMP-binding_CS"/>
</dbReference>
<dbReference type="Gene3D" id="3.40.50.12780">
    <property type="entry name" value="N-terminal domain of ligase-like"/>
    <property type="match status" value="1"/>
</dbReference>
<feature type="domain" description="AMP-dependent synthetase/ligase" evidence="4">
    <location>
        <begin position="13"/>
        <end position="408"/>
    </location>
</feature>
<accession>A0A381X6L3</accession>
<dbReference type="Pfam" id="PF00501">
    <property type="entry name" value="AMP-binding"/>
    <property type="match status" value="1"/>
</dbReference>
<gene>
    <name evidence="5" type="ORF">METZ01_LOCUS113249</name>
</gene>
<reference evidence="5" key="1">
    <citation type="submission" date="2018-05" db="EMBL/GenBank/DDBJ databases">
        <authorList>
            <person name="Lanie J.A."/>
            <person name="Ng W.-L."/>
            <person name="Kazmierczak K.M."/>
            <person name="Andrzejewski T.M."/>
            <person name="Davidsen T.M."/>
            <person name="Wayne K.J."/>
            <person name="Tettelin H."/>
            <person name="Glass J.I."/>
            <person name="Rusch D."/>
            <person name="Podicherti R."/>
            <person name="Tsui H.-C.T."/>
            <person name="Winkler M.E."/>
        </authorList>
    </citation>
    <scope>NUCLEOTIDE SEQUENCE</scope>
</reference>
<evidence type="ECO:0000256" key="2">
    <source>
        <dbReference type="ARBA" id="ARBA00022832"/>
    </source>
</evidence>
<evidence type="ECO:0000313" key="5">
    <source>
        <dbReference type="EMBL" id="SVA60395.1"/>
    </source>
</evidence>
<dbReference type="InterPro" id="IPR000873">
    <property type="entry name" value="AMP-dep_synth/lig_dom"/>
</dbReference>
<dbReference type="GO" id="GO:0016020">
    <property type="term" value="C:membrane"/>
    <property type="evidence" value="ECO:0007669"/>
    <property type="project" value="TreeGrafter"/>
</dbReference>
<dbReference type="SUPFAM" id="SSF56801">
    <property type="entry name" value="Acetyl-CoA synthetase-like"/>
    <property type="match status" value="1"/>
</dbReference>
<dbReference type="AlphaFoldDB" id="A0A381X6L3"/>
<name>A0A381X6L3_9ZZZZ</name>
<dbReference type="PANTHER" id="PTHR43272:SF32">
    <property type="entry name" value="AMP-DEPENDENT SYNTHETASE_LIGASE DOMAIN-CONTAINING PROTEIN"/>
    <property type="match status" value="1"/>
</dbReference>
<organism evidence="5">
    <name type="scientific">marine metagenome</name>
    <dbReference type="NCBI Taxonomy" id="408172"/>
    <lineage>
        <taxon>unclassified sequences</taxon>
        <taxon>metagenomes</taxon>
        <taxon>ecological metagenomes</taxon>
    </lineage>
</organism>
<evidence type="ECO:0000256" key="1">
    <source>
        <dbReference type="ARBA" id="ARBA00022598"/>
    </source>
</evidence>
<keyword evidence="3" id="KW-0443">Lipid metabolism</keyword>
<dbReference type="EMBL" id="UINC01014101">
    <property type="protein sequence ID" value="SVA60395.1"/>
    <property type="molecule type" value="Genomic_DNA"/>
</dbReference>
<dbReference type="GO" id="GO:0005783">
    <property type="term" value="C:endoplasmic reticulum"/>
    <property type="evidence" value="ECO:0007669"/>
    <property type="project" value="TreeGrafter"/>
</dbReference>
<dbReference type="GO" id="GO:0004467">
    <property type="term" value="F:long-chain fatty acid-CoA ligase activity"/>
    <property type="evidence" value="ECO:0007669"/>
    <property type="project" value="TreeGrafter"/>
</dbReference>
<dbReference type="PROSITE" id="PS00455">
    <property type="entry name" value="AMP_BINDING"/>
    <property type="match status" value="1"/>
</dbReference>